<comment type="caution">
    <text evidence="3">The sequence shown here is derived from an EMBL/GenBank/DDBJ whole genome shotgun (WGS) entry which is preliminary data.</text>
</comment>
<proteinExistence type="predicted"/>
<dbReference type="EMBL" id="JWZX01003273">
    <property type="protein sequence ID" value="KOO22490.1"/>
    <property type="molecule type" value="Genomic_DNA"/>
</dbReference>
<dbReference type="AlphaFoldDB" id="A0A0M0J7R0"/>
<feature type="domain" description="PH" evidence="2">
    <location>
        <begin position="222"/>
        <end position="314"/>
    </location>
</feature>
<organism evidence="3 4">
    <name type="scientific">Chrysochromulina tobinii</name>
    <dbReference type="NCBI Taxonomy" id="1460289"/>
    <lineage>
        <taxon>Eukaryota</taxon>
        <taxon>Haptista</taxon>
        <taxon>Haptophyta</taxon>
        <taxon>Prymnesiophyceae</taxon>
        <taxon>Prymnesiales</taxon>
        <taxon>Chrysochromulinaceae</taxon>
        <taxon>Chrysochromulina</taxon>
    </lineage>
</organism>
<evidence type="ECO:0000313" key="3">
    <source>
        <dbReference type="EMBL" id="KOO22490.1"/>
    </source>
</evidence>
<protein>
    <recommendedName>
        <fullName evidence="2">PH domain-containing protein</fullName>
    </recommendedName>
</protein>
<sequence>MGLLDEHASRLAKWDRLVETVAMLPIESPREEGCLTRSVALETALRLGAQFLPAWRPGDRVDDKAADDLKPLPSVPVVLMIDVLRAKFFILEDGQVRRTWPLEASSTFYPDYRAAHLRTVTAGVAISLERSVSSELPSLPPGGELDTSVPPAACCFGVPAAAGAASGTGGRTGAAGVPVEEEEGSVYAAPVLPLYTDTPEERVRLLAALRAAACGRPCMPCAPVHSGSLVRETATRYWAGCHAVLLPSYLLLLERVDSEVPFRVLPLSEAECFYPESKGSLVFTIQATRWQLNFSARDGANRLTWLDALGQVIPVGRTTADGKLSAFRRPRTAPAARYEAISTALVRLRVLQRELGYAEETLEEAQREADAKVAVAAARLQPQGGLFGGHGSWMGRSPAGRSPAGAVPAANGFAIAPGSAPSVADSPLVARRMVQTADGTIALQAPDGTIVAGGASPRWAINVALEKAIVTPLKSTLKELERTGGEIEQQRSHEYFQAQQLVVLNTALRAEMSNVEKEIRLLQHAVVLLSSAEWRRGEWMWCARLANARTLWEIWHRSHEQHRRLLAAQAAGHALAASAAQSLPQNGGGGLKPEEPSVWAVISNEKGIGIDGSHKMSIETRREAAAHHDEDWFVNFATKLFEL</sequence>
<accession>A0A0M0J7R0</accession>
<dbReference type="PROSITE" id="PS50003">
    <property type="entry name" value="PH_DOMAIN"/>
    <property type="match status" value="1"/>
</dbReference>
<evidence type="ECO:0000313" key="4">
    <source>
        <dbReference type="Proteomes" id="UP000037460"/>
    </source>
</evidence>
<gene>
    <name evidence="3" type="ORF">Ctob_000299</name>
</gene>
<dbReference type="SUPFAM" id="SSF50729">
    <property type="entry name" value="PH domain-like"/>
    <property type="match status" value="1"/>
</dbReference>
<evidence type="ECO:0000259" key="2">
    <source>
        <dbReference type="PROSITE" id="PS50003"/>
    </source>
</evidence>
<keyword evidence="4" id="KW-1185">Reference proteome</keyword>
<feature type="coiled-coil region" evidence="1">
    <location>
        <begin position="498"/>
        <end position="525"/>
    </location>
</feature>
<evidence type="ECO:0000256" key="1">
    <source>
        <dbReference type="SAM" id="Coils"/>
    </source>
</evidence>
<reference evidence="4" key="1">
    <citation type="journal article" date="2015" name="PLoS Genet.">
        <title>Genome Sequence and Transcriptome Analyses of Chrysochromulina tobin: Metabolic Tools for Enhanced Algal Fitness in the Prominent Order Prymnesiales (Haptophyceae).</title>
        <authorList>
            <person name="Hovde B.T."/>
            <person name="Deodato C.R."/>
            <person name="Hunsperger H.M."/>
            <person name="Ryken S.A."/>
            <person name="Yost W."/>
            <person name="Jha R.K."/>
            <person name="Patterson J."/>
            <person name="Monnat R.J. Jr."/>
            <person name="Barlow S.B."/>
            <person name="Starkenburg S.R."/>
            <person name="Cattolico R.A."/>
        </authorList>
    </citation>
    <scope>NUCLEOTIDE SEQUENCE</scope>
    <source>
        <strain evidence="4">CCMP291</strain>
    </source>
</reference>
<dbReference type="InterPro" id="IPR001849">
    <property type="entry name" value="PH_domain"/>
</dbReference>
<dbReference type="Proteomes" id="UP000037460">
    <property type="component" value="Unassembled WGS sequence"/>
</dbReference>
<keyword evidence="1" id="KW-0175">Coiled coil</keyword>
<name>A0A0M0J7R0_9EUKA</name>
<dbReference type="SMART" id="SM00233">
    <property type="entry name" value="PH"/>
    <property type="match status" value="1"/>
</dbReference>